<dbReference type="Pfam" id="PF00128">
    <property type="entry name" value="Alpha-amylase"/>
    <property type="match status" value="1"/>
</dbReference>
<dbReference type="Proteomes" id="UP000271098">
    <property type="component" value="Unassembled WGS sequence"/>
</dbReference>
<dbReference type="EMBL" id="UYRT01101333">
    <property type="protein sequence ID" value="VDN42914.1"/>
    <property type="molecule type" value="Genomic_DNA"/>
</dbReference>
<evidence type="ECO:0000313" key="4">
    <source>
        <dbReference type="WBParaSite" id="GPUH_0002452701-mRNA-1"/>
    </source>
</evidence>
<dbReference type="Gene3D" id="3.20.20.80">
    <property type="entry name" value="Glycosidases"/>
    <property type="match status" value="1"/>
</dbReference>
<name>A0A183EU56_9BILA</name>
<reference evidence="2 3" key="2">
    <citation type="submission" date="2018-11" db="EMBL/GenBank/DDBJ databases">
        <authorList>
            <consortium name="Pathogen Informatics"/>
        </authorList>
    </citation>
    <scope>NUCLEOTIDE SEQUENCE [LARGE SCALE GENOMIC DNA]</scope>
</reference>
<evidence type="ECO:0000313" key="2">
    <source>
        <dbReference type="EMBL" id="VDN42914.1"/>
    </source>
</evidence>
<dbReference type="InterPro" id="IPR006047">
    <property type="entry name" value="GH13_cat_dom"/>
</dbReference>
<feature type="domain" description="Glycosyl hydrolase family 13 catalytic" evidence="1">
    <location>
        <begin position="7"/>
        <end position="156"/>
    </location>
</feature>
<dbReference type="SUPFAM" id="SSF51445">
    <property type="entry name" value="(Trans)glycosidases"/>
    <property type="match status" value="1"/>
</dbReference>
<accession>A0A183EU56</accession>
<dbReference type="InterPro" id="IPR017853">
    <property type="entry name" value="GH"/>
</dbReference>
<gene>
    <name evidence="2" type="ORF">GPUH_LOCUS24496</name>
</gene>
<evidence type="ECO:0000259" key="1">
    <source>
        <dbReference type="Pfam" id="PF00128"/>
    </source>
</evidence>
<evidence type="ECO:0000313" key="3">
    <source>
        <dbReference type="Proteomes" id="UP000271098"/>
    </source>
</evidence>
<dbReference type="WBParaSite" id="GPUH_0002452701-mRNA-1">
    <property type="protein sequence ID" value="GPUH_0002452701-mRNA-1"/>
    <property type="gene ID" value="GPUH_0002452701"/>
</dbReference>
<reference evidence="4" key="1">
    <citation type="submission" date="2016-06" db="UniProtKB">
        <authorList>
            <consortium name="WormBaseParasite"/>
        </authorList>
    </citation>
    <scope>IDENTIFICATION</scope>
</reference>
<protein>
    <submittedName>
        <fullName evidence="4">Aamy domain-containing protein</fullName>
    </submittedName>
</protein>
<dbReference type="AlphaFoldDB" id="A0A183EU56"/>
<sequence>MKRFDLQNWPGIRDVLRDIRHHVDTYAKESPVAKDKQIVLYASRDNAQEDEKKALVASGLNSVINYELGNIGKDNKICHHAEGNVAGCVHEILSDVVLFHTTNDVPAMWEFGNPHLSRIASRVQSQQQAELLTMVQLLLPGTNSIYYGEEIGMLDLPPEQLTHNTVCYPFVSLPISYH</sequence>
<organism evidence="4">
    <name type="scientific">Gongylonema pulchrum</name>
    <dbReference type="NCBI Taxonomy" id="637853"/>
    <lineage>
        <taxon>Eukaryota</taxon>
        <taxon>Metazoa</taxon>
        <taxon>Ecdysozoa</taxon>
        <taxon>Nematoda</taxon>
        <taxon>Chromadorea</taxon>
        <taxon>Rhabditida</taxon>
        <taxon>Spirurina</taxon>
        <taxon>Spiruromorpha</taxon>
        <taxon>Spiruroidea</taxon>
        <taxon>Gongylonematidae</taxon>
        <taxon>Gongylonema</taxon>
    </lineage>
</organism>
<keyword evidence="3" id="KW-1185">Reference proteome</keyword>
<dbReference type="GO" id="GO:0005975">
    <property type="term" value="P:carbohydrate metabolic process"/>
    <property type="evidence" value="ECO:0007669"/>
    <property type="project" value="InterPro"/>
</dbReference>
<dbReference type="OrthoDB" id="1740265at2759"/>
<proteinExistence type="predicted"/>